<dbReference type="InterPro" id="IPR050266">
    <property type="entry name" value="AB_hydrolase_sf"/>
</dbReference>
<keyword evidence="2" id="KW-0472">Membrane</keyword>
<feature type="domain" description="AB hydrolase-1" evidence="3">
    <location>
        <begin position="67"/>
        <end position="177"/>
    </location>
</feature>
<dbReference type="InterPro" id="IPR000073">
    <property type="entry name" value="AB_hydrolase_1"/>
</dbReference>
<gene>
    <name evidence="4" type="ORF">BSK51_14945</name>
</gene>
<accession>A0ABX3HK25</accession>
<keyword evidence="2" id="KW-1133">Transmembrane helix</keyword>
<keyword evidence="5" id="KW-1185">Reference proteome</keyword>
<dbReference type="RefSeq" id="WP_076299555.1">
    <property type="nucleotide sequence ID" value="NZ_MPTD01000009.1"/>
</dbReference>
<dbReference type="Pfam" id="PF00561">
    <property type="entry name" value="Abhydrolase_1"/>
    <property type="match status" value="1"/>
</dbReference>
<comment type="caution">
    <text evidence="4">The sequence shown here is derived from an EMBL/GenBank/DDBJ whole genome shotgun (WGS) entry which is preliminary data.</text>
</comment>
<organism evidence="4 5">
    <name type="scientific">Paenibacillus odorifer</name>
    <dbReference type="NCBI Taxonomy" id="189426"/>
    <lineage>
        <taxon>Bacteria</taxon>
        <taxon>Bacillati</taxon>
        <taxon>Bacillota</taxon>
        <taxon>Bacilli</taxon>
        <taxon>Bacillales</taxon>
        <taxon>Paenibacillaceae</taxon>
        <taxon>Paenibacillus</taxon>
    </lineage>
</organism>
<name>A0ABX3HK25_9BACL</name>
<dbReference type="Proteomes" id="UP000187313">
    <property type="component" value="Unassembled WGS sequence"/>
</dbReference>
<dbReference type="Gene3D" id="3.40.50.1820">
    <property type="entry name" value="alpha/beta hydrolase"/>
    <property type="match status" value="1"/>
</dbReference>
<evidence type="ECO:0000313" key="4">
    <source>
        <dbReference type="EMBL" id="OMD51012.1"/>
    </source>
</evidence>
<evidence type="ECO:0000256" key="2">
    <source>
        <dbReference type="SAM" id="Phobius"/>
    </source>
</evidence>
<evidence type="ECO:0000256" key="1">
    <source>
        <dbReference type="ARBA" id="ARBA00022801"/>
    </source>
</evidence>
<dbReference type="PANTHER" id="PTHR43798">
    <property type="entry name" value="MONOACYLGLYCEROL LIPASE"/>
    <property type="match status" value="1"/>
</dbReference>
<dbReference type="PANTHER" id="PTHR43798:SF31">
    <property type="entry name" value="AB HYDROLASE SUPERFAMILY PROTEIN YCLE"/>
    <property type="match status" value="1"/>
</dbReference>
<evidence type="ECO:0000313" key="5">
    <source>
        <dbReference type="Proteomes" id="UP000187313"/>
    </source>
</evidence>
<proteinExistence type="predicted"/>
<sequence>MKTKRTFRFTRMIRNIVLGLTATMLIVVLVNQVLSRYEHKKYPAWGQYVEVDGKKMHVYTKGTEGSAIVLLSGLGTISPVLDFEPLINELANHHKVVVVEPFGYGWSDMTDKERTVENIVGELRSALQKAKIDGPYILMPHSISGIYSMYYANKYPDEIKAIVGIDITLPQAVDYFKEPVPTMPKYMSLVVPSGLARLASYISPGIVLPQADEGTYTVQNLKMTQIITAWKAYNKNVVNEAREIKNNIAATKDMVFPPSLPVMIFTPPSDKVNADGKSNLTFYEDQLRKLDQHQLIILKGHHYLHWTQYKQISADVNMFLNNSAALE</sequence>
<dbReference type="SUPFAM" id="SSF53474">
    <property type="entry name" value="alpha/beta-Hydrolases"/>
    <property type="match status" value="1"/>
</dbReference>
<reference evidence="4 5" key="1">
    <citation type="submission" date="2016-10" db="EMBL/GenBank/DDBJ databases">
        <title>Paenibacillus species isolates.</title>
        <authorList>
            <person name="Beno S.M."/>
        </authorList>
    </citation>
    <scope>NUCLEOTIDE SEQUENCE [LARGE SCALE GENOMIC DNA]</scope>
    <source>
        <strain evidence="4 5">FSL R5-0923</strain>
    </source>
</reference>
<feature type="transmembrane region" description="Helical" evidence="2">
    <location>
        <begin position="12"/>
        <end position="34"/>
    </location>
</feature>
<dbReference type="EMBL" id="MPTD01000009">
    <property type="protein sequence ID" value="OMD51012.1"/>
    <property type="molecule type" value="Genomic_DNA"/>
</dbReference>
<keyword evidence="2" id="KW-0812">Transmembrane</keyword>
<protein>
    <submittedName>
        <fullName evidence="4">Alpha/beta hydrolase</fullName>
    </submittedName>
</protein>
<evidence type="ECO:0000259" key="3">
    <source>
        <dbReference type="Pfam" id="PF00561"/>
    </source>
</evidence>
<keyword evidence="1 4" id="KW-0378">Hydrolase</keyword>
<dbReference type="GO" id="GO:0016787">
    <property type="term" value="F:hydrolase activity"/>
    <property type="evidence" value="ECO:0007669"/>
    <property type="project" value="UniProtKB-KW"/>
</dbReference>
<dbReference type="InterPro" id="IPR029058">
    <property type="entry name" value="AB_hydrolase_fold"/>
</dbReference>